<dbReference type="RefSeq" id="XP_007785232.1">
    <property type="nucleotide sequence ID" value="XM_007787042.1"/>
</dbReference>
<dbReference type="AlphaFoldDB" id="R7Z6U6"/>
<organism evidence="1 2">
    <name type="scientific">Coniosporium apollinis (strain CBS 100218)</name>
    <name type="common">Rock-inhabiting black yeast</name>
    <dbReference type="NCBI Taxonomy" id="1168221"/>
    <lineage>
        <taxon>Eukaryota</taxon>
        <taxon>Fungi</taxon>
        <taxon>Dikarya</taxon>
        <taxon>Ascomycota</taxon>
        <taxon>Pezizomycotina</taxon>
        <taxon>Dothideomycetes</taxon>
        <taxon>Dothideomycetes incertae sedis</taxon>
        <taxon>Coniosporium</taxon>
    </lineage>
</organism>
<dbReference type="GeneID" id="19906490"/>
<reference evidence="2" key="1">
    <citation type="submission" date="2012-06" db="EMBL/GenBank/DDBJ databases">
        <title>The genome sequence of Coniosporium apollinis CBS 100218.</title>
        <authorList>
            <consortium name="The Broad Institute Genome Sequencing Platform"/>
            <person name="Cuomo C."/>
            <person name="Gorbushina A."/>
            <person name="Noack S."/>
            <person name="Walker B."/>
            <person name="Young S.K."/>
            <person name="Zeng Q."/>
            <person name="Gargeya S."/>
            <person name="Fitzgerald M."/>
            <person name="Haas B."/>
            <person name="Abouelleil A."/>
            <person name="Alvarado L."/>
            <person name="Arachchi H.M."/>
            <person name="Berlin A.M."/>
            <person name="Chapman S.B."/>
            <person name="Goldberg J."/>
            <person name="Griggs A."/>
            <person name="Gujja S."/>
            <person name="Hansen M."/>
            <person name="Howarth C."/>
            <person name="Imamovic A."/>
            <person name="Larimer J."/>
            <person name="McCowan C."/>
            <person name="Montmayeur A."/>
            <person name="Murphy C."/>
            <person name="Neiman D."/>
            <person name="Pearson M."/>
            <person name="Priest M."/>
            <person name="Roberts A."/>
            <person name="Saif S."/>
            <person name="Shea T."/>
            <person name="Sisk P."/>
            <person name="Sykes S."/>
            <person name="Wortman J."/>
            <person name="Nusbaum C."/>
            <person name="Birren B."/>
        </authorList>
    </citation>
    <scope>NUCLEOTIDE SEQUENCE [LARGE SCALE GENOMIC DNA]</scope>
    <source>
        <strain evidence="2">CBS 100218</strain>
    </source>
</reference>
<proteinExistence type="predicted"/>
<accession>R7Z6U6</accession>
<sequence length="62" mass="7910">MLKRMKIGKIFLWYSDWCNKPLGKDRRKKEHHREEFLEVRRIEREIRRKNLKRMRVKKKKAS</sequence>
<gene>
    <name evidence="1" type="ORF">W97_09179</name>
</gene>
<keyword evidence="2" id="KW-1185">Reference proteome</keyword>
<dbReference type="HOGENOM" id="CLU_2904089_0_0_1"/>
<name>R7Z6U6_CONA1</name>
<dbReference type="Proteomes" id="UP000016924">
    <property type="component" value="Unassembled WGS sequence"/>
</dbReference>
<evidence type="ECO:0000313" key="1">
    <source>
        <dbReference type="EMBL" id="EON69915.1"/>
    </source>
</evidence>
<dbReference type="EMBL" id="JH767641">
    <property type="protein sequence ID" value="EON69915.1"/>
    <property type="molecule type" value="Genomic_DNA"/>
</dbReference>
<protein>
    <submittedName>
        <fullName evidence="1">Uncharacterized protein</fullName>
    </submittedName>
</protein>
<evidence type="ECO:0000313" key="2">
    <source>
        <dbReference type="Proteomes" id="UP000016924"/>
    </source>
</evidence>